<evidence type="ECO:0000313" key="2">
    <source>
        <dbReference type="Proteomes" id="UP001063698"/>
    </source>
</evidence>
<dbReference type="EMBL" id="CP006868">
    <property type="protein sequence ID" value="UXD22521.1"/>
    <property type="molecule type" value="Genomic_DNA"/>
</dbReference>
<name>A0A977KBF7_9CREN</name>
<dbReference type="Proteomes" id="UP001063698">
    <property type="component" value="Chromosome"/>
</dbReference>
<keyword evidence="2" id="KW-1185">Reference proteome</keyword>
<reference evidence="1" key="1">
    <citation type="submission" date="2013-11" db="EMBL/GenBank/DDBJ databases">
        <title>Comparative genomics of Ignicoccus.</title>
        <authorList>
            <person name="Podar M."/>
        </authorList>
    </citation>
    <scope>NUCLEOTIDE SEQUENCE</scope>
    <source>
        <strain evidence="1">DSM 13166</strain>
    </source>
</reference>
<accession>A0A977KBF7</accession>
<organism evidence="1 2">
    <name type="scientific">Ignicoccus pacificus DSM 13166</name>
    <dbReference type="NCBI Taxonomy" id="940294"/>
    <lineage>
        <taxon>Archaea</taxon>
        <taxon>Thermoproteota</taxon>
        <taxon>Thermoprotei</taxon>
        <taxon>Desulfurococcales</taxon>
        <taxon>Desulfurococcaceae</taxon>
        <taxon>Ignicoccus</taxon>
    </lineage>
</organism>
<dbReference type="AlphaFoldDB" id="A0A977KBF7"/>
<gene>
    <name evidence="1" type="ORF">IPA_05780</name>
</gene>
<proteinExistence type="predicted"/>
<sequence>MAETKINGVAEIVTSLKVEEVSGNVRESVEVPLSFKLPEGAVLKEAYLDLTVSGVSQKWRVYIGDFSLTKEFKPVLQKENGSEILSKFVFNVTPTKHVLLEEPVLRVVNTSSSAIKLLQSSLIIFYEYEGLGEAEYFYGISLDPQKTMVGSLDAQRSGMLYGVFKTSAPNKTKVKIGDCFKETVLGEVDELVLECDKGGGYSIEPEKPVIPLTFIAGSYQLNTPKIEISKGKYENGKLEIVVRNKGSKADNVVLVIYSSGRILGRAELGEMDRGEEKSAAFEITADRNMLGVNVRAIWVKAKLRDFTEKFIPL</sequence>
<dbReference type="KEGG" id="ipc:IPA_05780"/>
<evidence type="ECO:0000313" key="1">
    <source>
        <dbReference type="EMBL" id="UXD22521.1"/>
    </source>
</evidence>
<protein>
    <submittedName>
        <fullName evidence="1">Uncharacterized protein</fullName>
    </submittedName>
</protein>